<reference evidence="1" key="1">
    <citation type="submission" date="2020-07" db="EMBL/GenBank/DDBJ databases">
        <title>Clarias magur genome sequencing, assembly and annotation.</title>
        <authorList>
            <person name="Kushwaha B."/>
            <person name="Kumar R."/>
            <person name="Das P."/>
            <person name="Joshi C.G."/>
            <person name="Kumar D."/>
            <person name="Nagpure N.S."/>
            <person name="Pandey M."/>
            <person name="Agarwal S."/>
            <person name="Srivastava S."/>
            <person name="Singh M."/>
            <person name="Sahoo L."/>
            <person name="Jayasankar P."/>
            <person name="Meher P.K."/>
            <person name="Koringa P.G."/>
            <person name="Iquebal M.A."/>
            <person name="Das S.P."/>
            <person name="Bit A."/>
            <person name="Patnaik S."/>
            <person name="Patel N."/>
            <person name="Shah T.M."/>
            <person name="Hinsu A."/>
            <person name="Jena J.K."/>
        </authorList>
    </citation>
    <scope>NUCLEOTIDE SEQUENCE</scope>
    <source>
        <strain evidence="1">CIFAMagur01</strain>
        <tissue evidence="1">Testis</tissue>
    </source>
</reference>
<gene>
    <name evidence="1" type="ORF">DAT39_011944</name>
</gene>
<organism evidence="1 2">
    <name type="scientific">Clarias magur</name>
    <name type="common">Asian catfish</name>
    <name type="synonym">Macropteronotus magur</name>
    <dbReference type="NCBI Taxonomy" id="1594786"/>
    <lineage>
        <taxon>Eukaryota</taxon>
        <taxon>Metazoa</taxon>
        <taxon>Chordata</taxon>
        <taxon>Craniata</taxon>
        <taxon>Vertebrata</taxon>
        <taxon>Euteleostomi</taxon>
        <taxon>Actinopterygii</taxon>
        <taxon>Neopterygii</taxon>
        <taxon>Teleostei</taxon>
        <taxon>Ostariophysi</taxon>
        <taxon>Siluriformes</taxon>
        <taxon>Clariidae</taxon>
        <taxon>Clarias</taxon>
    </lineage>
</organism>
<feature type="non-terminal residue" evidence="1">
    <location>
        <position position="1"/>
    </location>
</feature>
<keyword evidence="2" id="KW-1185">Reference proteome</keyword>
<dbReference type="Proteomes" id="UP000727407">
    <property type="component" value="Unassembled WGS sequence"/>
</dbReference>
<name>A0A8J4TN76_CLAMG</name>
<protein>
    <submittedName>
        <fullName evidence="1">PiggyBac transposable element-derived protein 3-like</fullName>
    </submittedName>
</protein>
<proteinExistence type="predicted"/>
<comment type="caution">
    <text evidence="1">The sequence shown here is derived from an EMBL/GenBank/DDBJ whole genome shotgun (WGS) entry which is preliminary data.</text>
</comment>
<accession>A0A8J4TN76</accession>
<dbReference type="AlphaFoldDB" id="A0A8J4TN76"/>
<evidence type="ECO:0000313" key="2">
    <source>
        <dbReference type="Proteomes" id="UP000727407"/>
    </source>
</evidence>
<evidence type="ECO:0000313" key="1">
    <source>
        <dbReference type="EMBL" id="KAF5898345.1"/>
    </source>
</evidence>
<dbReference type="EMBL" id="QNUK01000203">
    <property type="protein sequence ID" value="KAF5898345.1"/>
    <property type="molecule type" value="Genomic_DNA"/>
</dbReference>
<sequence length="60" mass="6967">HRILSILQSFVCLITMDEMLMTIRDCTVHEGHRADPSWSLSLYELISVNKSNDIPSYRTE</sequence>